<keyword evidence="3" id="KW-0597">Phosphoprotein</keyword>
<evidence type="ECO:0000313" key="7">
    <source>
        <dbReference type="EMBL" id="MCV9385870.1"/>
    </source>
</evidence>
<dbReference type="GO" id="GO:0005524">
    <property type="term" value="F:ATP binding"/>
    <property type="evidence" value="ECO:0007669"/>
    <property type="project" value="UniProtKB-KW"/>
</dbReference>
<dbReference type="InterPro" id="IPR003594">
    <property type="entry name" value="HATPase_dom"/>
</dbReference>
<feature type="signal peptide" evidence="5">
    <location>
        <begin position="1"/>
        <end position="35"/>
    </location>
</feature>
<keyword evidence="4" id="KW-1133">Transmembrane helix</keyword>
<gene>
    <name evidence="7" type="ORF">N7U62_04310</name>
</gene>
<protein>
    <recommendedName>
        <fullName evidence="2">histidine kinase</fullName>
        <ecNumber evidence="2">2.7.13.3</ecNumber>
    </recommendedName>
</protein>
<dbReference type="CDD" id="cd00082">
    <property type="entry name" value="HisKA"/>
    <property type="match status" value="1"/>
</dbReference>
<dbReference type="Gene3D" id="3.30.565.10">
    <property type="entry name" value="Histidine kinase-like ATPase, C-terminal domain"/>
    <property type="match status" value="1"/>
</dbReference>
<dbReference type="Pfam" id="PF02518">
    <property type="entry name" value="HATPase_c"/>
    <property type="match status" value="1"/>
</dbReference>
<evidence type="ECO:0000256" key="1">
    <source>
        <dbReference type="ARBA" id="ARBA00000085"/>
    </source>
</evidence>
<keyword evidence="8" id="KW-1185">Reference proteome</keyword>
<evidence type="ECO:0000256" key="2">
    <source>
        <dbReference type="ARBA" id="ARBA00012438"/>
    </source>
</evidence>
<dbReference type="InterPro" id="IPR036890">
    <property type="entry name" value="HATPase_C_sf"/>
</dbReference>
<dbReference type="SUPFAM" id="SSF47384">
    <property type="entry name" value="Homodimeric domain of signal transducing histidine kinase"/>
    <property type="match status" value="1"/>
</dbReference>
<dbReference type="Gene3D" id="2.60.40.10">
    <property type="entry name" value="Immunoglobulins"/>
    <property type="match status" value="1"/>
</dbReference>
<dbReference type="CDD" id="cd00075">
    <property type="entry name" value="HATPase"/>
    <property type="match status" value="1"/>
</dbReference>
<organism evidence="7 8">
    <name type="scientific">Reichenbachiella ulvae</name>
    <dbReference type="NCBI Taxonomy" id="2980104"/>
    <lineage>
        <taxon>Bacteria</taxon>
        <taxon>Pseudomonadati</taxon>
        <taxon>Bacteroidota</taxon>
        <taxon>Cytophagia</taxon>
        <taxon>Cytophagales</taxon>
        <taxon>Reichenbachiellaceae</taxon>
        <taxon>Reichenbachiella</taxon>
    </lineage>
</organism>
<dbReference type="InterPro" id="IPR013783">
    <property type="entry name" value="Ig-like_fold"/>
</dbReference>
<dbReference type="InterPro" id="IPR004358">
    <property type="entry name" value="Sig_transdc_His_kin-like_C"/>
</dbReference>
<evidence type="ECO:0000256" key="5">
    <source>
        <dbReference type="SAM" id="SignalP"/>
    </source>
</evidence>
<evidence type="ECO:0000259" key="6">
    <source>
        <dbReference type="PROSITE" id="PS50109"/>
    </source>
</evidence>
<dbReference type="Pfam" id="PF07495">
    <property type="entry name" value="Y_Y_Y"/>
    <property type="match status" value="1"/>
</dbReference>
<dbReference type="PROSITE" id="PS50109">
    <property type="entry name" value="HIS_KIN"/>
    <property type="match status" value="1"/>
</dbReference>
<dbReference type="InterPro" id="IPR015943">
    <property type="entry name" value="WD40/YVTN_repeat-like_dom_sf"/>
</dbReference>
<dbReference type="EMBL" id="JAOYOD010000001">
    <property type="protein sequence ID" value="MCV9385870.1"/>
    <property type="molecule type" value="Genomic_DNA"/>
</dbReference>
<dbReference type="PRINTS" id="PR00344">
    <property type="entry name" value="BCTRLSENSOR"/>
</dbReference>
<evidence type="ECO:0000256" key="3">
    <source>
        <dbReference type="ARBA" id="ARBA00022553"/>
    </source>
</evidence>
<dbReference type="Gene3D" id="2.130.10.10">
    <property type="entry name" value="YVTN repeat-like/Quinoprotein amine dehydrogenase"/>
    <property type="match status" value="2"/>
</dbReference>
<dbReference type="Pfam" id="PF07494">
    <property type="entry name" value="Reg_prop"/>
    <property type="match status" value="1"/>
</dbReference>
<dbReference type="SUPFAM" id="SSF55874">
    <property type="entry name" value="ATPase domain of HSP90 chaperone/DNA topoisomerase II/histidine kinase"/>
    <property type="match status" value="1"/>
</dbReference>
<dbReference type="SUPFAM" id="SSF101898">
    <property type="entry name" value="NHL repeat"/>
    <property type="match status" value="2"/>
</dbReference>
<sequence length="1025" mass="115570">MERLVLKGVCCLNSFIRKGLLGLIAMLGCFTMAYSDDVQAIGDLTDYSIYQWTAKDGLTSNNITSVYQDSRGLIWLTSFNGVMIYDTERIEVYDKNHFPFLDNDGFHSVSELSDSTVLLGSQGNGIIKFKNGQFDKLNISQGPEPKSIRCILVDENDNIYTGTDNLGLIKISGNNSQSILEEELGKLTIKSICKGKNGAIWIGTEGQGVYSISATDTLHFGVKDGLHSNTINALGVDAYGRIHVGNNGGYQVIDAANNVLSYPELKDIYVNTLFLDNEGAVWLGSELGVFKFHEDSRKLSKLASKRGVDLVRISKITSDNEGNIWVSSNRSGLMRFKESLVSTILKPTISGDRIFVVYESQDGRRFVTTDQPYIDICDSVCQRLELKSNLYDNGVRDILFDSDSSLWFATYGGMIHYQDGEESVYDINEGMPANNFRVVHKDQFGNYWFGSRSGGLVKFRDGEIKQIYNRDNGLESNFILSIEESAAGNLYLGTHSGGLTVLSPDGDMKIYHLKEDDSGVLFFNIDLNEDGTALLASTIGIVYFDGKNLDLVQLKYDPISRTFFDIIKDDFGSIWVTSNKGVLRISTKEFEAYKRGEISELGYQVLDENDGMYNEECTGATRATKMKDGRIMIPTLAGVCVLDPRKMSDEVYVPNVIIRHMIADQETELAIITQEELEVNPEVKRLAFQFAALSFLSPERNVYKYMLKGFDSQWSEPTTLGEIEYTNLRPGEYTFQVMASHDGEHWSSEPASLQFIVKPYFYETIWFLLLVAIFVFLLIWAIYEWRLSFINRQNKELKKVNEELDRFVYSASHEMRSPLSSILGLVHIARSDKSGDLNMYFNHIESSVMRLDDFIKDIIDYSRNARLGVISQEIDLRELIDSILHGISFTENYKIISHNIDIPEGLIFNSDRGRLKIVLSNLITNAFKHHAPDKVKNPWVSIKVEKLLEGIRIEIQDNGLGIDPKHISDIFKMFYRATTLNDGSGLGLYMVKEIIAKLNGTVDVHSELQKGTTFEVYIPELPAKD</sequence>
<feature type="transmembrane region" description="Helical" evidence="4">
    <location>
        <begin position="760"/>
        <end position="783"/>
    </location>
</feature>
<dbReference type="PANTHER" id="PTHR43547">
    <property type="entry name" value="TWO-COMPONENT HISTIDINE KINASE"/>
    <property type="match status" value="1"/>
</dbReference>
<accession>A0ABT3CQ75</accession>
<dbReference type="RefSeq" id="WP_264136653.1">
    <property type="nucleotide sequence ID" value="NZ_JAOYOD010000001.1"/>
</dbReference>
<feature type="chain" id="PRO_5046192237" description="histidine kinase" evidence="5">
    <location>
        <begin position="36"/>
        <end position="1025"/>
    </location>
</feature>
<dbReference type="InterPro" id="IPR011123">
    <property type="entry name" value="Y_Y_Y"/>
</dbReference>
<dbReference type="PANTHER" id="PTHR43547:SF2">
    <property type="entry name" value="HYBRID SIGNAL TRANSDUCTION HISTIDINE KINASE C"/>
    <property type="match status" value="1"/>
</dbReference>
<evidence type="ECO:0000313" key="8">
    <source>
        <dbReference type="Proteomes" id="UP001300692"/>
    </source>
</evidence>
<dbReference type="Proteomes" id="UP001300692">
    <property type="component" value="Unassembled WGS sequence"/>
</dbReference>
<keyword evidence="5" id="KW-0732">Signal</keyword>
<proteinExistence type="predicted"/>
<dbReference type="Gene3D" id="1.10.287.130">
    <property type="match status" value="1"/>
</dbReference>
<keyword evidence="4" id="KW-0812">Transmembrane</keyword>
<evidence type="ECO:0000256" key="4">
    <source>
        <dbReference type="SAM" id="Phobius"/>
    </source>
</evidence>
<keyword evidence="7" id="KW-0547">Nucleotide-binding</keyword>
<keyword evidence="7" id="KW-0067">ATP-binding</keyword>
<dbReference type="SMART" id="SM00388">
    <property type="entry name" value="HisKA"/>
    <property type="match status" value="1"/>
</dbReference>
<reference evidence="7 8" key="1">
    <citation type="submission" date="2022-10" db="EMBL/GenBank/DDBJ databases">
        <title>Comparative genomics and taxonomic characterization of three novel marine species of genus Reichenbachiella exhibiting antioxidant and polysaccharide degradation activities.</title>
        <authorList>
            <person name="Muhammad N."/>
            <person name="Lee Y.-J."/>
            <person name="Ko J."/>
            <person name="Kim S.-G."/>
        </authorList>
    </citation>
    <scope>NUCLEOTIDE SEQUENCE [LARGE SCALE GENOMIC DNA]</scope>
    <source>
        <strain evidence="7 8">ABR2-5</strain>
    </source>
</reference>
<dbReference type="SMART" id="SM00387">
    <property type="entry name" value="HATPase_c"/>
    <property type="match status" value="1"/>
</dbReference>
<dbReference type="InterPro" id="IPR036097">
    <property type="entry name" value="HisK_dim/P_sf"/>
</dbReference>
<dbReference type="Pfam" id="PF00512">
    <property type="entry name" value="HisKA"/>
    <property type="match status" value="1"/>
</dbReference>
<dbReference type="InterPro" id="IPR011110">
    <property type="entry name" value="Reg_prop"/>
</dbReference>
<comment type="catalytic activity">
    <reaction evidence="1">
        <text>ATP + protein L-histidine = ADP + protein N-phospho-L-histidine.</text>
        <dbReference type="EC" id="2.7.13.3"/>
    </reaction>
</comment>
<dbReference type="InterPro" id="IPR003661">
    <property type="entry name" value="HisK_dim/P_dom"/>
</dbReference>
<feature type="domain" description="Histidine kinase" evidence="6">
    <location>
        <begin position="810"/>
        <end position="1022"/>
    </location>
</feature>
<dbReference type="InterPro" id="IPR005467">
    <property type="entry name" value="His_kinase_dom"/>
</dbReference>
<dbReference type="PROSITE" id="PS51257">
    <property type="entry name" value="PROKAR_LIPOPROTEIN"/>
    <property type="match status" value="1"/>
</dbReference>
<comment type="caution">
    <text evidence="7">The sequence shown here is derived from an EMBL/GenBank/DDBJ whole genome shotgun (WGS) entry which is preliminary data.</text>
</comment>
<dbReference type="EC" id="2.7.13.3" evidence="2"/>
<name>A0ABT3CQ75_9BACT</name>
<keyword evidence="4" id="KW-0472">Membrane</keyword>